<dbReference type="RefSeq" id="WP_072823562.1">
    <property type="nucleotide sequence ID" value="NZ_LT670849.1"/>
</dbReference>
<organism evidence="1 2">
    <name type="scientific">Bradyrhizobium erythrophlei</name>
    <dbReference type="NCBI Taxonomy" id="1437360"/>
    <lineage>
        <taxon>Bacteria</taxon>
        <taxon>Pseudomonadati</taxon>
        <taxon>Pseudomonadota</taxon>
        <taxon>Alphaproteobacteria</taxon>
        <taxon>Hyphomicrobiales</taxon>
        <taxon>Nitrobacteraceae</taxon>
        <taxon>Bradyrhizobium</taxon>
    </lineage>
</organism>
<gene>
    <name evidence="1" type="ORF">SAMN05444170_6079</name>
</gene>
<evidence type="ECO:0000313" key="1">
    <source>
        <dbReference type="EMBL" id="SHN84839.1"/>
    </source>
</evidence>
<evidence type="ECO:0000313" key="2">
    <source>
        <dbReference type="Proteomes" id="UP000184096"/>
    </source>
</evidence>
<protein>
    <submittedName>
        <fullName evidence="1">Uncharacterized protein</fullName>
    </submittedName>
</protein>
<reference evidence="2" key="1">
    <citation type="submission" date="2016-11" db="EMBL/GenBank/DDBJ databases">
        <authorList>
            <person name="Varghese N."/>
            <person name="Submissions S."/>
        </authorList>
    </citation>
    <scope>NUCLEOTIDE SEQUENCE [LARGE SCALE GENOMIC DNA]</scope>
    <source>
        <strain evidence="2">GAS401</strain>
    </source>
</reference>
<dbReference type="EMBL" id="LT670849">
    <property type="protein sequence ID" value="SHN84839.1"/>
    <property type="molecule type" value="Genomic_DNA"/>
</dbReference>
<keyword evidence="2" id="KW-1185">Reference proteome</keyword>
<dbReference type="AlphaFoldDB" id="A0A1M7UPE8"/>
<accession>A0A1M7UPE8</accession>
<dbReference type="OrthoDB" id="8232984at2"/>
<name>A0A1M7UPE8_9BRAD</name>
<sequence>MAQTSFCLRIYHDHLTEGAEATLPKARRVIYCVSGQASLSAPGKTQTIIGDQAFFSDGECTVRGDGEGARLWRWELVAMSEPRGEIHAKGIKSFDAGNYEIELDTSIKRLMRLDRVSFPLGGEALTHIHAAPGVRCQLMGNLRVDSVGHRTRFWPGDSWVEHGPDQVYAKASEKELSAFVRVMIVPEEYKGRSTITYVRPEDKDKPKSQSYTRYLEEPITL</sequence>
<dbReference type="Proteomes" id="UP000184096">
    <property type="component" value="Chromosome I"/>
</dbReference>
<proteinExistence type="predicted"/>